<keyword evidence="5 7" id="KW-0418">Kinase</keyword>
<dbReference type="GO" id="GO:0006094">
    <property type="term" value="P:gluconeogenesis"/>
    <property type="evidence" value="ECO:0007669"/>
    <property type="project" value="TreeGrafter"/>
</dbReference>
<feature type="non-terminal residue" evidence="7">
    <location>
        <position position="151"/>
    </location>
</feature>
<evidence type="ECO:0000313" key="7">
    <source>
        <dbReference type="EMBL" id="EQD36785.1"/>
    </source>
</evidence>
<evidence type="ECO:0000256" key="1">
    <source>
        <dbReference type="ARBA" id="ARBA00000642"/>
    </source>
</evidence>
<dbReference type="Gene3D" id="3.40.50.1260">
    <property type="entry name" value="Phosphoglycerate kinase, N-terminal domain"/>
    <property type="match status" value="1"/>
</dbReference>
<reference evidence="7" key="2">
    <citation type="journal article" date="2014" name="ISME J.">
        <title>Microbial stratification in low pH oxic and suboxic macroscopic growths along an acid mine drainage.</title>
        <authorList>
            <person name="Mendez-Garcia C."/>
            <person name="Mesa V."/>
            <person name="Sprenger R.R."/>
            <person name="Richter M."/>
            <person name="Diez M.S."/>
            <person name="Solano J."/>
            <person name="Bargiela R."/>
            <person name="Golyshina O.V."/>
            <person name="Manteca A."/>
            <person name="Ramos J.L."/>
            <person name="Gallego J.R."/>
            <person name="Llorente I."/>
            <person name="Martins Dos Santos V.A."/>
            <person name="Jensen O.N."/>
            <person name="Pelaez A.I."/>
            <person name="Sanchez J."/>
            <person name="Ferrer M."/>
        </authorList>
    </citation>
    <scope>NUCLEOTIDE SEQUENCE</scope>
</reference>
<dbReference type="EMBL" id="AUZX01013089">
    <property type="protein sequence ID" value="EQD36785.1"/>
    <property type="molecule type" value="Genomic_DNA"/>
</dbReference>
<dbReference type="PRINTS" id="PR00477">
    <property type="entry name" value="PHGLYCKINASE"/>
</dbReference>
<evidence type="ECO:0000256" key="6">
    <source>
        <dbReference type="ARBA" id="ARBA00022840"/>
    </source>
</evidence>
<protein>
    <recommendedName>
        <fullName evidence="2">phosphoglycerate kinase</fullName>
        <ecNumber evidence="2">2.7.2.3</ecNumber>
    </recommendedName>
</protein>
<dbReference type="EC" id="2.7.2.3" evidence="2"/>
<evidence type="ECO:0000256" key="2">
    <source>
        <dbReference type="ARBA" id="ARBA00013061"/>
    </source>
</evidence>
<dbReference type="GO" id="GO:0006096">
    <property type="term" value="P:glycolytic process"/>
    <property type="evidence" value="ECO:0007669"/>
    <property type="project" value="InterPro"/>
</dbReference>
<gene>
    <name evidence="7" type="ORF">B1A_17783</name>
</gene>
<dbReference type="PANTHER" id="PTHR11406:SF23">
    <property type="entry name" value="PHOSPHOGLYCERATE KINASE 1, CHLOROPLASTIC-RELATED"/>
    <property type="match status" value="1"/>
</dbReference>
<evidence type="ECO:0000256" key="4">
    <source>
        <dbReference type="ARBA" id="ARBA00022741"/>
    </source>
</evidence>
<comment type="catalytic activity">
    <reaction evidence="1">
        <text>(2R)-3-phosphoglycerate + ATP = (2R)-3-phospho-glyceroyl phosphate + ADP</text>
        <dbReference type="Rhea" id="RHEA:14801"/>
        <dbReference type="ChEBI" id="CHEBI:30616"/>
        <dbReference type="ChEBI" id="CHEBI:57604"/>
        <dbReference type="ChEBI" id="CHEBI:58272"/>
        <dbReference type="ChEBI" id="CHEBI:456216"/>
        <dbReference type="EC" id="2.7.2.3"/>
    </reaction>
</comment>
<evidence type="ECO:0000256" key="5">
    <source>
        <dbReference type="ARBA" id="ARBA00022777"/>
    </source>
</evidence>
<proteinExistence type="predicted"/>
<keyword evidence="6" id="KW-0067">ATP-binding</keyword>
<dbReference type="GO" id="GO:0005524">
    <property type="term" value="F:ATP binding"/>
    <property type="evidence" value="ECO:0007669"/>
    <property type="project" value="UniProtKB-KW"/>
</dbReference>
<reference evidence="7" key="1">
    <citation type="submission" date="2013-08" db="EMBL/GenBank/DDBJ databases">
        <authorList>
            <person name="Mendez C."/>
            <person name="Richter M."/>
            <person name="Ferrer M."/>
            <person name="Sanchez J."/>
        </authorList>
    </citation>
    <scope>NUCLEOTIDE SEQUENCE</scope>
</reference>
<dbReference type="SUPFAM" id="SSF53748">
    <property type="entry name" value="Phosphoglycerate kinase"/>
    <property type="match status" value="1"/>
</dbReference>
<evidence type="ECO:0000256" key="3">
    <source>
        <dbReference type="ARBA" id="ARBA00022679"/>
    </source>
</evidence>
<dbReference type="GO" id="GO:0005829">
    <property type="term" value="C:cytosol"/>
    <property type="evidence" value="ECO:0007669"/>
    <property type="project" value="TreeGrafter"/>
</dbReference>
<keyword evidence="3 7" id="KW-0808">Transferase</keyword>
<dbReference type="AlphaFoldDB" id="T1A4L1"/>
<keyword evidence="4" id="KW-0547">Nucleotide-binding</keyword>
<comment type="caution">
    <text evidence="7">The sequence shown here is derived from an EMBL/GenBank/DDBJ whole genome shotgun (WGS) entry which is preliminary data.</text>
</comment>
<name>T1A4L1_9ZZZZ</name>
<dbReference type="GO" id="GO:0004618">
    <property type="term" value="F:phosphoglycerate kinase activity"/>
    <property type="evidence" value="ECO:0007669"/>
    <property type="project" value="UniProtKB-EC"/>
</dbReference>
<sequence>MVDPSRQFFTLDSFDLKGKVILLRLDLNSPIHPLTGEILSESRMKSHIDTINDLRSSKIVIIAHQSRPGKNDFTSLREHSRRLQRIIGRKITFVDSLFNSEATKRISEMNEGDIIMLENTRFYSEDVSLQTSDYDIMENTNFVKNLSRVID</sequence>
<organism evidence="7">
    <name type="scientific">mine drainage metagenome</name>
    <dbReference type="NCBI Taxonomy" id="410659"/>
    <lineage>
        <taxon>unclassified sequences</taxon>
        <taxon>metagenomes</taxon>
        <taxon>ecological metagenomes</taxon>
    </lineage>
</organism>
<accession>T1A4L1</accession>
<dbReference type="InterPro" id="IPR015824">
    <property type="entry name" value="Phosphoglycerate_kinase_N"/>
</dbReference>
<dbReference type="InterPro" id="IPR001576">
    <property type="entry name" value="Phosphoglycerate_kinase"/>
</dbReference>
<dbReference type="PANTHER" id="PTHR11406">
    <property type="entry name" value="PHOSPHOGLYCERATE KINASE"/>
    <property type="match status" value="1"/>
</dbReference>
<dbReference type="Pfam" id="PF00162">
    <property type="entry name" value="PGK"/>
    <property type="match status" value="1"/>
</dbReference>
<dbReference type="GO" id="GO:0043531">
    <property type="term" value="F:ADP binding"/>
    <property type="evidence" value="ECO:0007669"/>
    <property type="project" value="TreeGrafter"/>
</dbReference>
<dbReference type="InterPro" id="IPR036043">
    <property type="entry name" value="Phosphoglycerate_kinase_sf"/>
</dbReference>